<keyword evidence="1" id="KW-1277">Toxin-antitoxin system</keyword>
<dbReference type="Proteomes" id="UP000321408">
    <property type="component" value="Chromosome"/>
</dbReference>
<gene>
    <name evidence="2" type="ORF">DSAG12_02096</name>
</gene>
<dbReference type="GeneID" id="41330085"/>
<organism evidence="2 3">
    <name type="scientific">Promethearchaeum syntrophicum</name>
    <dbReference type="NCBI Taxonomy" id="2594042"/>
    <lineage>
        <taxon>Archaea</taxon>
        <taxon>Promethearchaeati</taxon>
        <taxon>Promethearchaeota</taxon>
        <taxon>Promethearchaeia</taxon>
        <taxon>Promethearchaeales</taxon>
        <taxon>Promethearchaeaceae</taxon>
        <taxon>Promethearchaeum</taxon>
    </lineage>
</organism>
<dbReference type="InterPro" id="IPR003847">
    <property type="entry name" value="Put_antitoxin"/>
</dbReference>
<dbReference type="OrthoDB" id="9187at2157"/>
<dbReference type="RefSeq" id="WP_147663144.1">
    <property type="nucleotide sequence ID" value="NZ_CP042905.2"/>
</dbReference>
<reference evidence="2 3" key="1">
    <citation type="journal article" date="2020" name="Nature">
        <title>Isolation of an archaeon at the prokaryote-eukaryote interface.</title>
        <authorList>
            <person name="Imachi H."/>
            <person name="Nobu M.K."/>
            <person name="Nakahara N."/>
            <person name="Morono Y."/>
            <person name="Ogawara M."/>
            <person name="Takaki Y."/>
            <person name="Takano Y."/>
            <person name="Uematsu K."/>
            <person name="Ikuta T."/>
            <person name="Ito M."/>
            <person name="Matsui Y."/>
            <person name="Miyazaki M."/>
            <person name="Murata K."/>
            <person name="Saito Y."/>
            <person name="Sakai S."/>
            <person name="Song C."/>
            <person name="Tasumi E."/>
            <person name="Yamanaka Y."/>
            <person name="Yamaguchi T."/>
            <person name="Kamagata Y."/>
            <person name="Tamaki H."/>
            <person name="Takai K."/>
        </authorList>
    </citation>
    <scope>NUCLEOTIDE SEQUENCE [LARGE SCALE GENOMIC DNA]</scope>
    <source>
        <strain evidence="2 3">MK-D1</strain>
    </source>
</reference>
<dbReference type="Pfam" id="PF02697">
    <property type="entry name" value="VAPB_antitox"/>
    <property type="match status" value="1"/>
</dbReference>
<accession>A0A5B9DC52</accession>
<dbReference type="AlphaFoldDB" id="A0A5B9DC52"/>
<dbReference type="EMBL" id="CP042905">
    <property type="protein sequence ID" value="QEE16266.1"/>
    <property type="molecule type" value="Genomic_DNA"/>
</dbReference>
<keyword evidence="3" id="KW-1185">Reference proteome</keyword>
<protein>
    <submittedName>
        <fullName evidence="2">Antitoxin VapB family protein</fullName>
    </submittedName>
</protein>
<sequence length="80" mass="9487">MASKTISVTEKIYHLLKKIKLPSESFGDTIERLCLNFTAENMIHWFDNSKGWEDMSKSEYDDYYSTIQEFQKNFKAEYGD</sequence>
<name>A0A5B9DC52_9ARCH</name>
<evidence type="ECO:0000313" key="3">
    <source>
        <dbReference type="Proteomes" id="UP000321408"/>
    </source>
</evidence>
<evidence type="ECO:0000313" key="2">
    <source>
        <dbReference type="EMBL" id="QEE16266.1"/>
    </source>
</evidence>
<evidence type="ECO:0000256" key="1">
    <source>
        <dbReference type="ARBA" id="ARBA00022649"/>
    </source>
</evidence>
<proteinExistence type="predicted"/>
<dbReference type="KEGG" id="psyt:DSAG12_02096"/>
<reference evidence="2 3" key="2">
    <citation type="journal article" date="2024" name="Int. J. Syst. Evol. Microbiol.">
        <title>Promethearchaeum syntrophicum gen. nov., sp. nov., an anaerobic, obligately syntrophic archaeon, the first isolate of the lineage 'Asgard' archaea, and proposal of the new archaeal phylum Promethearchaeota phyl. nov. and kingdom Promethearchaeati regn. nov.</title>
        <authorList>
            <person name="Imachi H."/>
            <person name="Nobu M.K."/>
            <person name="Kato S."/>
            <person name="Takaki Y."/>
            <person name="Miyazaki M."/>
            <person name="Miyata M."/>
            <person name="Ogawara M."/>
            <person name="Saito Y."/>
            <person name="Sakai S."/>
            <person name="Tahara Y.O."/>
            <person name="Takano Y."/>
            <person name="Tasumi E."/>
            <person name="Uematsu K."/>
            <person name="Yoshimura T."/>
            <person name="Itoh T."/>
            <person name="Ohkuma M."/>
            <person name="Takai K."/>
        </authorList>
    </citation>
    <scope>NUCLEOTIDE SEQUENCE [LARGE SCALE GENOMIC DNA]</scope>
    <source>
        <strain evidence="2 3">MK-D1</strain>
    </source>
</reference>